<evidence type="ECO:0000313" key="1">
    <source>
        <dbReference type="EMBL" id="KPN62782.1"/>
    </source>
</evidence>
<name>A0A0P7I1K4_9RHOB</name>
<protein>
    <recommendedName>
        <fullName evidence="3">Glycine transferase</fullName>
    </recommendedName>
</protein>
<dbReference type="Proteomes" id="UP000050471">
    <property type="component" value="Unassembled WGS sequence"/>
</dbReference>
<dbReference type="Pfam" id="PF08889">
    <property type="entry name" value="WbqC"/>
    <property type="match status" value="1"/>
</dbReference>
<dbReference type="AlphaFoldDB" id="A0A0P7I1K4"/>
<keyword evidence="2" id="KW-1185">Reference proteome</keyword>
<dbReference type="STRING" id="154981.AKJ29_01155"/>
<comment type="caution">
    <text evidence="1">The sequence shown here is derived from an EMBL/GenBank/DDBJ whole genome shotgun (WGS) entry which is preliminary data.</text>
</comment>
<evidence type="ECO:0008006" key="3">
    <source>
        <dbReference type="Google" id="ProtNLM"/>
    </source>
</evidence>
<dbReference type="EMBL" id="LKBA01000010">
    <property type="protein sequence ID" value="KPN62782.1"/>
    <property type="molecule type" value="Genomic_DNA"/>
</dbReference>
<gene>
    <name evidence="1" type="ORF">AKJ29_01155</name>
</gene>
<evidence type="ECO:0000313" key="2">
    <source>
        <dbReference type="Proteomes" id="UP000050471"/>
    </source>
</evidence>
<dbReference type="OrthoDB" id="3611744at2"/>
<dbReference type="InterPro" id="IPR014985">
    <property type="entry name" value="WbqC"/>
</dbReference>
<reference evidence="1 2" key="1">
    <citation type="submission" date="2015-09" db="EMBL/GenBank/DDBJ databases">
        <title>Draft genome sequence of Aliiroseovarius crassostreae CV919-312TSm, the causative agent of Roseovarius Oyster Disease (formerly Juvenile Oyster Disease).</title>
        <authorList>
            <person name="Kessner L."/>
            <person name="Spinard E."/>
            <person name="Nelson D."/>
        </authorList>
    </citation>
    <scope>NUCLEOTIDE SEQUENCE [LARGE SCALE GENOMIC DNA]</scope>
    <source>
        <strain evidence="1 2">CV919-312</strain>
    </source>
</reference>
<accession>A0A0P7I1K4</accession>
<organism evidence="1 2">
    <name type="scientific">Aliiroseovarius crassostreae</name>
    <dbReference type="NCBI Taxonomy" id="154981"/>
    <lineage>
        <taxon>Bacteria</taxon>
        <taxon>Pseudomonadati</taxon>
        <taxon>Pseudomonadota</taxon>
        <taxon>Alphaproteobacteria</taxon>
        <taxon>Rhodobacterales</taxon>
        <taxon>Paracoccaceae</taxon>
        <taxon>Aliiroseovarius</taxon>
    </lineage>
</organism>
<sequence>MIVGIMQPYFFPYFGYFQHVNATDRFIIHDDVQFIKGGWIARNRLSKNGTPEYFRVTVQKAPVEAHINAIEAPQFAKDIRKVIGQFESFYAKTPNRKLVLDILRDMPTSSRISDINVHYLRKTCEVLGITTPIELSSDLNLPADLRATDKVIGLVKAIGGTHYINPIGGKTLYFNNDFSEAGLKLSFLRMAPEGQPEGWGNFLSVLDLIARNPLEDLQAALGNYTLEEAEWDR</sequence>
<proteinExistence type="predicted"/>
<dbReference type="RefSeq" id="WP_055191176.1">
    <property type="nucleotide sequence ID" value="NZ_FPBS01000024.1"/>
</dbReference>